<evidence type="ECO:0000259" key="4">
    <source>
        <dbReference type="PROSITE" id="PS01124"/>
    </source>
</evidence>
<dbReference type="Proteomes" id="UP000248057">
    <property type="component" value="Unassembled WGS sequence"/>
</dbReference>
<evidence type="ECO:0000256" key="1">
    <source>
        <dbReference type="ARBA" id="ARBA00023015"/>
    </source>
</evidence>
<evidence type="ECO:0000313" key="6">
    <source>
        <dbReference type="Proteomes" id="UP000248057"/>
    </source>
</evidence>
<dbReference type="SUPFAM" id="SSF46689">
    <property type="entry name" value="Homeodomain-like"/>
    <property type="match status" value="2"/>
</dbReference>
<dbReference type="PROSITE" id="PS01124">
    <property type="entry name" value="HTH_ARAC_FAMILY_2"/>
    <property type="match status" value="1"/>
</dbReference>
<dbReference type="SMART" id="SM00342">
    <property type="entry name" value="HTH_ARAC"/>
    <property type="match status" value="1"/>
</dbReference>
<accession>A0A2V3Y6Q1</accession>
<dbReference type="SUPFAM" id="SSF51215">
    <property type="entry name" value="Regulatory protein AraC"/>
    <property type="match status" value="1"/>
</dbReference>
<evidence type="ECO:0000256" key="2">
    <source>
        <dbReference type="ARBA" id="ARBA00023125"/>
    </source>
</evidence>
<dbReference type="GO" id="GO:0003700">
    <property type="term" value="F:DNA-binding transcription factor activity"/>
    <property type="evidence" value="ECO:0007669"/>
    <property type="project" value="InterPro"/>
</dbReference>
<dbReference type="PANTHER" id="PTHR43280">
    <property type="entry name" value="ARAC-FAMILY TRANSCRIPTIONAL REGULATOR"/>
    <property type="match status" value="1"/>
</dbReference>
<gene>
    <name evidence="5" type="ORF">DFR60_10440</name>
</gene>
<dbReference type="GeneID" id="86061069"/>
<keyword evidence="6" id="KW-1185">Reference proteome</keyword>
<sequence length="302" mass="35277">MEENHSLIYSLRFNFIYVDVYSFTRMWIYPTTVLPYGLLRYILAGEGEFVLDGRRHNVKPNQVVYIPQGTTLDCKAFTDDFKFMSIRFVTTIQLKNNDFLSNYFNVLDVTEAEDERVLSYFREIYETASFNKSIGKMFKIRGYLELIIAWLTERGGKRQQSQLELNSTAYTIEKLQQRARKSGNVSRDPRIQAVEDYIVAHPKDPLDLKLLCSIAEVSESSLRRLFKIQTGKSPGDYIKELRMLTASRELLASERRISDIAYDLGYNDPNYFTRTFHSVFGISPQEYRKVSREGSTVEFKRK</sequence>
<dbReference type="InterPro" id="IPR020449">
    <property type="entry name" value="Tscrpt_reg_AraC-type_HTH"/>
</dbReference>
<keyword evidence="1" id="KW-0805">Transcription regulation</keyword>
<comment type="caution">
    <text evidence="5">The sequence shown here is derived from an EMBL/GenBank/DDBJ whole genome shotgun (WGS) entry which is preliminary data.</text>
</comment>
<dbReference type="EMBL" id="QJKD01000004">
    <property type="protein sequence ID" value="PXX54216.1"/>
    <property type="molecule type" value="Genomic_DNA"/>
</dbReference>
<proteinExistence type="predicted"/>
<dbReference type="AlphaFoldDB" id="A0A2V3Y6Q1"/>
<dbReference type="InterPro" id="IPR018060">
    <property type="entry name" value="HTH_AraC"/>
</dbReference>
<dbReference type="Pfam" id="PF12833">
    <property type="entry name" value="HTH_18"/>
    <property type="match status" value="1"/>
</dbReference>
<dbReference type="GO" id="GO:0043565">
    <property type="term" value="F:sequence-specific DNA binding"/>
    <property type="evidence" value="ECO:0007669"/>
    <property type="project" value="InterPro"/>
</dbReference>
<protein>
    <submittedName>
        <fullName evidence="5">AraC-like DNA-binding protein</fullName>
    </submittedName>
</protein>
<keyword evidence="3" id="KW-0804">Transcription</keyword>
<dbReference type="InterPro" id="IPR014710">
    <property type="entry name" value="RmlC-like_jellyroll"/>
</dbReference>
<dbReference type="PANTHER" id="PTHR43280:SF28">
    <property type="entry name" value="HTH-TYPE TRANSCRIPTIONAL ACTIVATOR RHAS"/>
    <property type="match status" value="1"/>
</dbReference>
<keyword evidence="2 5" id="KW-0238">DNA-binding</keyword>
<evidence type="ECO:0000256" key="3">
    <source>
        <dbReference type="ARBA" id="ARBA00023163"/>
    </source>
</evidence>
<dbReference type="Gene3D" id="2.60.120.10">
    <property type="entry name" value="Jelly Rolls"/>
    <property type="match status" value="1"/>
</dbReference>
<organism evidence="5 6">
    <name type="scientific">Hungatella effluvii</name>
    <dbReference type="NCBI Taxonomy" id="1096246"/>
    <lineage>
        <taxon>Bacteria</taxon>
        <taxon>Bacillati</taxon>
        <taxon>Bacillota</taxon>
        <taxon>Clostridia</taxon>
        <taxon>Lachnospirales</taxon>
        <taxon>Lachnospiraceae</taxon>
        <taxon>Hungatella</taxon>
    </lineage>
</organism>
<dbReference type="InterPro" id="IPR003313">
    <property type="entry name" value="AraC-bd"/>
</dbReference>
<dbReference type="Gene3D" id="1.10.10.60">
    <property type="entry name" value="Homeodomain-like"/>
    <property type="match status" value="1"/>
</dbReference>
<dbReference type="RefSeq" id="WP_110322568.1">
    <property type="nucleotide sequence ID" value="NZ_QJKD01000004.1"/>
</dbReference>
<name>A0A2V3Y6Q1_9FIRM</name>
<dbReference type="InterPro" id="IPR037923">
    <property type="entry name" value="HTH-like"/>
</dbReference>
<dbReference type="PRINTS" id="PR00032">
    <property type="entry name" value="HTHARAC"/>
</dbReference>
<feature type="domain" description="HTH araC/xylS-type" evidence="4">
    <location>
        <begin position="192"/>
        <end position="290"/>
    </location>
</feature>
<dbReference type="InterPro" id="IPR009057">
    <property type="entry name" value="Homeodomain-like_sf"/>
</dbReference>
<evidence type="ECO:0000313" key="5">
    <source>
        <dbReference type="EMBL" id="PXX54216.1"/>
    </source>
</evidence>
<dbReference type="Pfam" id="PF02311">
    <property type="entry name" value="AraC_binding"/>
    <property type="match status" value="1"/>
</dbReference>
<reference evidence="5 6" key="1">
    <citation type="submission" date="2018-05" db="EMBL/GenBank/DDBJ databases">
        <title>Genomic Encyclopedia of Type Strains, Phase IV (KMG-IV): sequencing the most valuable type-strain genomes for metagenomic binning, comparative biology and taxonomic classification.</title>
        <authorList>
            <person name="Goeker M."/>
        </authorList>
    </citation>
    <scope>NUCLEOTIDE SEQUENCE [LARGE SCALE GENOMIC DNA]</scope>
    <source>
        <strain evidence="5 6">DSM 24995</strain>
    </source>
</reference>